<dbReference type="Proteomes" id="UP001595772">
    <property type="component" value="Unassembled WGS sequence"/>
</dbReference>
<evidence type="ECO:0000259" key="8">
    <source>
        <dbReference type="Pfam" id="PF04290"/>
    </source>
</evidence>
<organism evidence="9 10">
    <name type="scientific">Oceanobacillus longus</name>
    <dbReference type="NCBI Taxonomy" id="930120"/>
    <lineage>
        <taxon>Bacteria</taxon>
        <taxon>Bacillati</taxon>
        <taxon>Bacillota</taxon>
        <taxon>Bacilli</taxon>
        <taxon>Bacillales</taxon>
        <taxon>Bacillaceae</taxon>
        <taxon>Oceanobacillus</taxon>
    </lineage>
</organism>
<feature type="transmembrane region" description="Helical" evidence="7">
    <location>
        <begin position="139"/>
        <end position="160"/>
    </location>
</feature>
<keyword evidence="10" id="KW-1185">Reference proteome</keyword>
<keyword evidence="6 7" id="KW-0472">Membrane</keyword>
<evidence type="ECO:0000256" key="3">
    <source>
        <dbReference type="ARBA" id="ARBA00022475"/>
    </source>
</evidence>
<protein>
    <submittedName>
        <fullName evidence="9">TRAP transporter small permease</fullName>
    </submittedName>
</protein>
<dbReference type="RefSeq" id="WP_379496559.1">
    <property type="nucleotide sequence ID" value="NZ_JBHSAO010000006.1"/>
</dbReference>
<evidence type="ECO:0000313" key="9">
    <source>
        <dbReference type="EMBL" id="MFC4024070.1"/>
    </source>
</evidence>
<keyword evidence="4 7" id="KW-0812">Transmembrane</keyword>
<name>A0ABV8GZT5_9BACI</name>
<keyword evidence="5 7" id="KW-1133">Transmembrane helix</keyword>
<dbReference type="InterPro" id="IPR055348">
    <property type="entry name" value="DctQ"/>
</dbReference>
<evidence type="ECO:0000256" key="4">
    <source>
        <dbReference type="ARBA" id="ARBA00022692"/>
    </source>
</evidence>
<keyword evidence="3" id="KW-1003">Cell membrane</keyword>
<evidence type="ECO:0000256" key="5">
    <source>
        <dbReference type="ARBA" id="ARBA00022989"/>
    </source>
</evidence>
<sequence>MSELYMKSYKVLERIKTIGLIISGVSLFTMMLFIVADVLGRNFLSQSIPGNFEIVINYFLPLSVFTAMPYAYGIGVLPRITMVLDRFSDKIRKNIIIGLLLFEVILFSLIIYYSAIYAITGTVEEFAFPAGGNLYPYYFLLYLVPLSFFLVIIEIVFLIIKNVKGDTSALIVAEKKVD</sequence>
<comment type="caution">
    <text evidence="9">The sequence shown here is derived from an EMBL/GenBank/DDBJ whole genome shotgun (WGS) entry which is preliminary data.</text>
</comment>
<gene>
    <name evidence="9" type="ORF">ACFOUV_09710</name>
</gene>
<evidence type="ECO:0000256" key="2">
    <source>
        <dbReference type="ARBA" id="ARBA00022448"/>
    </source>
</evidence>
<keyword evidence="2" id="KW-0813">Transport</keyword>
<evidence type="ECO:0000256" key="6">
    <source>
        <dbReference type="ARBA" id="ARBA00023136"/>
    </source>
</evidence>
<feature type="transmembrane region" description="Helical" evidence="7">
    <location>
        <begin position="95"/>
        <end position="119"/>
    </location>
</feature>
<accession>A0ABV8GZT5</accession>
<evidence type="ECO:0000313" key="10">
    <source>
        <dbReference type="Proteomes" id="UP001595772"/>
    </source>
</evidence>
<feature type="transmembrane region" description="Helical" evidence="7">
    <location>
        <begin position="15"/>
        <end position="35"/>
    </location>
</feature>
<comment type="subcellular location">
    <subcellularLocation>
        <location evidence="1">Cell membrane</location>
        <topology evidence="1">Multi-pass membrane protein</topology>
    </subcellularLocation>
</comment>
<proteinExistence type="predicted"/>
<evidence type="ECO:0000256" key="7">
    <source>
        <dbReference type="SAM" id="Phobius"/>
    </source>
</evidence>
<dbReference type="EMBL" id="JBHSAO010000006">
    <property type="protein sequence ID" value="MFC4024070.1"/>
    <property type="molecule type" value="Genomic_DNA"/>
</dbReference>
<feature type="domain" description="Tripartite ATP-independent periplasmic transporters DctQ component" evidence="8">
    <location>
        <begin position="30"/>
        <end position="160"/>
    </location>
</feature>
<dbReference type="Pfam" id="PF04290">
    <property type="entry name" value="DctQ"/>
    <property type="match status" value="1"/>
</dbReference>
<evidence type="ECO:0000256" key="1">
    <source>
        <dbReference type="ARBA" id="ARBA00004651"/>
    </source>
</evidence>
<feature type="transmembrane region" description="Helical" evidence="7">
    <location>
        <begin position="55"/>
        <end position="74"/>
    </location>
</feature>
<reference evidence="10" key="1">
    <citation type="journal article" date="2019" name="Int. J. Syst. Evol. Microbiol.">
        <title>The Global Catalogue of Microorganisms (GCM) 10K type strain sequencing project: providing services to taxonomists for standard genome sequencing and annotation.</title>
        <authorList>
            <consortium name="The Broad Institute Genomics Platform"/>
            <consortium name="The Broad Institute Genome Sequencing Center for Infectious Disease"/>
            <person name="Wu L."/>
            <person name="Ma J."/>
        </authorList>
    </citation>
    <scope>NUCLEOTIDE SEQUENCE [LARGE SCALE GENOMIC DNA]</scope>
    <source>
        <strain evidence="10">IBRC-M 10703</strain>
    </source>
</reference>